<protein>
    <recommendedName>
        <fullName evidence="4">MetA-pathway of phenol degradation</fullName>
    </recommendedName>
</protein>
<proteinExistence type="predicted"/>
<accession>A0A521AE81</accession>
<feature type="chain" id="PRO_5022163908" description="MetA-pathway of phenol degradation" evidence="1">
    <location>
        <begin position="22"/>
        <end position="330"/>
    </location>
</feature>
<dbReference type="Proteomes" id="UP000319040">
    <property type="component" value="Unassembled WGS sequence"/>
</dbReference>
<name>A0A521AE81_SACCC</name>
<evidence type="ECO:0000256" key="1">
    <source>
        <dbReference type="SAM" id="SignalP"/>
    </source>
</evidence>
<evidence type="ECO:0000313" key="2">
    <source>
        <dbReference type="EMBL" id="SMO33117.1"/>
    </source>
</evidence>
<keyword evidence="1" id="KW-0732">Signal</keyword>
<reference evidence="2 3" key="1">
    <citation type="submission" date="2017-05" db="EMBL/GenBank/DDBJ databases">
        <authorList>
            <person name="Varghese N."/>
            <person name="Submissions S."/>
        </authorList>
    </citation>
    <scope>NUCLEOTIDE SEQUENCE [LARGE SCALE GENOMIC DNA]</scope>
    <source>
        <strain evidence="2 3">DSM 27040</strain>
    </source>
</reference>
<gene>
    <name evidence="2" type="ORF">SAMN06265379_10167</name>
</gene>
<dbReference type="InterPro" id="IPR046495">
    <property type="entry name" value="DUF6588"/>
</dbReference>
<evidence type="ECO:0000313" key="3">
    <source>
        <dbReference type="Proteomes" id="UP000319040"/>
    </source>
</evidence>
<dbReference type="EMBL" id="FXTB01000001">
    <property type="protein sequence ID" value="SMO33117.1"/>
    <property type="molecule type" value="Genomic_DNA"/>
</dbReference>
<organism evidence="2 3">
    <name type="scientific">Saccharicrinis carchari</name>
    <dbReference type="NCBI Taxonomy" id="1168039"/>
    <lineage>
        <taxon>Bacteria</taxon>
        <taxon>Pseudomonadati</taxon>
        <taxon>Bacteroidota</taxon>
        <taxon>Bacteroidia</taxon>
        <taxon>Marinilabiliales</taxon>
        <taxon>Marinilabiliaceae</taxon>
        <taxon>Saccharicrinis</taxon>
    </lineage>
</organism>
<feature type="signal peptide" evidence="1">
    <location>
        <begin position="1"/>
        <end position="21"/>
    </location>
</feature>
<keyword evidence="3" id="KW-1185">Reference proteome</keyword>
<sequence length="330" mass="35704">MIMKNSPLILLLIFNLSFVSAQKEVVDFLQTPEIIQDAASTYLNPMTQMLGSNLQASWYNSAKTHRFLGFDVSIGMSSSATAATQRGYHLNQVPGFDENYKVKDGSFSIAANVAGKTESHPTIINRLSGREIQLPRGEGQDKVKLPIISGGLGLPYNTELRVKLMPKIDKDGMGNLFQYGLGIKHSVKEYLPGINKIPAISLAIFGAYSSISSDASLHYASSSTSVQQLNTAAKAYTGRLLLGFDVPVFSAFMGLGYSSSSVEYALKGNYFVGDVLNETEEKDPLTINYDLGTIALDFGLKAKLGMVQVFAAYSPGAYANFSFGVGIHVM</sequence>
<evidence type="ECO:0008006" key="4">
    <source>
        <dbReference type="Google" id="ProtNLM"/>
    </source>
</evidence>
<dbReference type="AlphaFoldDB" id="A0A521AE81"/>
<dbReference type="Pfam" id="PF20230">
    <property type="entry name" value="DUF6588"/>
    <property type="match status" value="1"/>
</dbReference>